<organism evidence="2 3">
    <name type="scientific">Pyrrhoderma noxium</name>
    <dbReference type="NCBI Taxonomy" id="2282107"/>
    <lineage>
        <taxon>Eukaryota</taxon>
        <taxon>Fungi</taxon>
        <taxon>Dikarya</taxon>
        <taxon>Basidiomycota</taxon>
        <taxon>Agaricomycotina</taxon>
        <taxon>Agaricomycetes</taxon>
        <taxon>Hymenochaetales</taxon>
        <taxon>Hymenochaetaceae</taxon>
        <taxon>Pyrrhoderma</taxon>
    </lineage>
</organism>
<name>A0A286UP94_9AGAM</name>
<dbReference type="EMBL" id="NBII01000003">
    <property type="protein sequence ID" value="PAV21359.1"/>
    <property type="molecule type" value="Genomic_DNA"/>
</dbReference>
<reference evidence="2 3" key="1">
    <citation type="journal article" date="2017" name="Mol. Ecol.">
        <title>Comparative and population genomic landscape of Phellinus noxius: A hypervariable fungus causing root rot in trees.</title>
        <authorList>
            <person name="Chung C.L."/>
            <person name="Lee T.J."/>
            <person name="Akiba M."/>
            <person name="Lee H.H."/>
            <person name="Kuo T.H."/>
            <person name="Liu D."/>
            <person name="Ke H.M."/>
            <person name="Yokoi T."/>
            <person name="Roa M.B."/>
            <person name="Lu M.J."/>
            <person name="Chang Y.Y."/>
            <person name="Ann P.J."/>
            <person name="Tsai J.N."/>
            <person name="Chen C.Y."/>
            <person name="Tzean S.S."/>
            <person name="Ota Y."/>
            <person name="Hattori T."/>
            <person name="Sahashi N."/>
            <person name="Liou R.F."/>
            <person name="Kikuchi T."/>
            <person name="Tsai I.J."/>
        </authorList>
    </citation>
    <scope>NUCLEOTIDE SEQUENCE [LARGE SCALE GENOMIC DNA]</scope>
    <source>
        <strain evidence="2 3">FFPRI411160</strain>
    </source>
</reference>
<evidence type="ECO:0000313" key="2">
    <source>
        <dbReference type="EMBL" id="PAV21359.1"/>
    </source>
</evidence>
<dbReference type="AlphaFoldDB" id="A0A286UP94"/>
<comment type="caution">
    <text evidence="2">The sequence shown here is derived from an EMBL/GenBank/DDBJ whole genome shotgun (WGS) entry which is preliminary data.</text>
</comment>
<keyword evidence="3" id="KW-1185">Reference proteome</keyword>
<evidence type="ECO:0000313" key="3">
    <source>
        <dbReference type="Proteomes" id="UP000217199"/>
    </source>
</evidence>
<protein>
    <submittedName>
        <fullName evidence="2">Uncharacterized protein</fullName>
    </submittedName>
</protein>
<dbReference type="Proteomes" id="UP000217199">
    <property type="component" value="Unassembled WGS sequence"/>
</dbReference>
<feature type="region of interest" description="Disordered" evidence="1">
    <location>
        <begin position="77"/>
        <end position="113"/>
    </location>
</feature>
<feature type="compositionally biased region" description="Low complexity" evidence="1">
    <location>
        <begin position="86"/>
        <end position="105"/>
    </location>
</feature>
<proteinExistence type="predicted"/>
<accession>A0A286UP94</accession>
<dbReference type="InParanoid" id="A0A286UP94"/>
<evidence type="ECO:0000256" key="1">
    <source>
        <dbReference type="SAM" id="MobiDB-lite"/>
    </source>
</evidence>
<gene>
    <name evidence="2" type="ORF">PNOK_0398600</name>
</gene>
<sequence length="152" mass="16397">MEHPKRYRPLVDNIPGETNRVGQRTILSRIFRHRRRSASSFIRQSVAEDDSTQAFTSGSGAVRPSLLSRSSSLLVLRSSTTNGKRSPSSNRLSSSSGVSAASHKSTPARLDHPIPIATASRLAPGVTSEASISKSIKYRLFPGSLVPLTPMV</sequence>